<comment type="caution">
    <text evidence="4">The sequence shown here is derived from an EMBL/GenBank/DDBJ whole genome shotgun (WGS) entry which is preliminary data.</text>
</comment>
<accession>A0A1Z5IYL5</accession>
<dbReference type="GO" id="GO:0016491">
    <property type="term" value="F:oxidoreductase activity"/>
    <property type="evidence" value="ECO:0007669"/>
    <property type="project" value="UniProtKB-KW"/>
</dbReference>
<dbReference type="InterPro" id="IPR013785">
    <property type="entry name" value="Aldolase_TIM"/>
</dbReference>
<keyword evidence="2" id="KW-0560">Oxidoreductase</keyword>
<proteinExistence type="predicted"/>
<dbReference type="EMBL" id="BCMI01000024">
    <property type="protein sequence ID" value="GAX06736.1"/>
    <property type="molecule type" value="Genomic_DNA"/>
</dbReference>
<dbReference type="PANTHER" id="PTHR43656:SF2">
    <property type="entry name" value="BINDING OXIDOREDUCTASE, PUTATIVE (AFU_ORTHOLOGUE AFUA_2G08260)-RELATED"/>
    <property type="match status" value="1"/>
</dbReference>
<dbReference type="GO" id="GO:0010181">
    <property type="term" value="F:FMN binding"/>
    <property type="evidence" value="ECO:0007669"/>
    <property type="project" value="InterPro"/>
</dbReference>
<feature type="domain" description="NADH:flavin oxidoreductase/NADH oxidase N-terminal" evidence="3">
    <location>
        <begin position="10"/>
        <end position="337"/>
    </location>
</feature>
<dbReference type="AlphaFoldDB" id="A0A1Z5IYL5"/>
<reference evidence="4 5" key="1">
    <citation type="submission" date="2015-11" db="EMBL/GenBank/DDBJ databases">
        <title>Draft genome sequences of new species of the genus Lactobacillus isolated from orchardgrass silage.</title>
        <authorList>
            <person name="Tohno M."/>
            <person name="Tanizawa Y."/>
            <person name="Arita M."/>
        </authorList>
    </citation>
    <scope>NUCLEOTIDE SEQUENCE [LARGE SCALE GENOMIC DNA]</scope>
    <source>
        <strain evidence="4 5">IWT25</strain>
    </source>
</reference>
<evidence type="ECO:0000259" key="3">
    <source>
        <dbReference type="Pfam" id="PF00724"/>
    </source>
</evidence>
<evidence type="ECO:0000313" key="4">
    <source>
        <dbReference type="EMBL" id="GAX06736.1"/>
    </source>
</evidence>
<protein>
    <submittedName>
        <fullName evidence="4">NADH-dependent flavin oxidoreductase</fullName>
    </submittedName>
</protein>
<dbReference type="Pfam" id="PF00724">
    <property type="entry name" value="Oxidored_FMN"/>
    <property type="match status" value="1"/>
</dbReference>
<organism evidence="4 5">
    <name type="scientific">Secundilactobacillus pentosiphilus</name>
    <dbReference type="NCBI Taxonomy" id="1714682"/>
    <lineage>
        <taxon>Bacteria</taxon>
        <taxon>Bacillati</taxon>
        <taxon>Bacillota</taxon>
        <taxon>Bacilli</taxon>
        <taxon>Lactobacillales</taxon>
        <taxon>Lactobacillaceae</taxon>
        <taxon>Secundilactobacillus</taxon>
    </lineage>
</organism>
<evidence type="ECO:0000313" key="5">
    <source>
        <dbReference type="Proteomes" id="UP000198414"/>
    </source>
</evidence>
<dbReference type="InterPro" id="IPR051799">
    <property type="entry name" value="NADH_flavin_oxidoreductase"/>
</dbReference>
<gene>
    <name evidence="4" type="primary">nemA_2</name>
    <name evidence="4" type="ORF">IWT25_02083</name>
</gene>
<sequence>MILANYNFLKPYKFENGAEVKNRVVMAPMTEASAFADGRVTSNEVNYYAQRAGGPGMIITAVANVTPHGKGIEGELSVADDKFIPGLRKIATAIKSKGSKAILQIFHAGRMTNSQILRGVQPESASDIPANRLGAETPRPLKEAEIEEIITAFGQATRRAIEAGFDGVEIHGANTYLVQQFFSPHSNRRTDKWGGSFENRTRFPLAVIKACQDAINANANTPFILGYRLSPEEVETPGIRLADTLKLVDLLGNQPIDYLHISMGYVWRTSLNDENDSEPIIDKIKQVLKQRLPLISVGAVETPADAAKVIDDGLDFVGIGRELLREPQWVQKIEKNDENAIRYTISISDLPEIGITDTFWEFINGYLKSAMHISNQPDEFDKKMFAKKLAPHEG</sequence>
<dbReference type="PANTHER" id="PTHR43656">
    <property type="entry name" value="BINDING OXIDOREDUCTASE, PUTATIVE (AFU_ORTHOLOGUE AFUA_2G08260)-RELATED"/>
    <property type="match status" value="1"/>
</dbReference>
<evidence type="ECO:0000256" key="1">
    <source>
        <dbReference type="ARBA" id="ARBA00022630"/>
    </source>
</evidence>
<dbReference type="SUPFAM" id="SSF51395">
    <property type="entry name" value="FMN-linked oxidoreductases"/>
    <property type="match status" value="1"/>
</dbReference>
<dbReference type="InterPro" id="IPR001155">
    <property type="entry name" value="OxRdtase_FMN_N"/>
</dbReference>
<dbReference type="CDD" id="cd04735">
    <property type="entry name" value="OYE_like_4_FMN"/>
    <property type="match status" value="1"/>
</dbReference>
<dbReference type="Proteomes" id="UP000198414">
    <property type="component" value="Unassembled WGS sequence"/>
</dbReference>
<keyword evidence="1" id="KW-0285">Flavoprotein</keyword>
<evidence type="ECO:0000256" key="2">
    <source>
        <dbReference type="ARBA" id="ARBA00023002"/>
    </source>
</evidence>
<name>A0A1Z5IYL5_9LACO</name>
<dbReference type="Gene3D" id="3.20.20.70">
    <property type="entry name" value="Aldolase class I"/>
    <property type="match status" value="1"/>
</dbReference>